<dbReference type="PRINTS" id="PR00781">
    <property type="entry name" value="LIPOSIGPTASE"/>
</dbReference>
<feature type="region of interest" description="Disordered" evidence="12">
    <location>
        <begin position="160"/>
        <end position="182"/>
    </location>
</feature>
<keyword evidence="3 9" id="KW-0645">Protease</keyword>
<evidence type="ECO:0000256" key="4">
    <source>
        <dbReference type="ARBA" id="ARBA00022692"/>
    </source>
</evidence>
<dbReference type="InParanoid" id="A0A1H9GXT9"/>
<keyword evidence="14" id="KW-1185">Reference proteome</keyword>
<evidence type="ECO:0000256" key="10">
    <source>
        <dbReference type="RuleBase" id="RU000594"/>
    </source>
</evidence>
<dbReference type="PANTHER" id="PTHR33695">
    <property type="entry name" value="LIPOPROTEIN SIGNAL PEPTIDASE"/>
    <property type="match status" value="1"/>
</dbReference>
<dbReference type="PANTHER" id="PTHR33695:SF1">
    <property type="entry name" value="LIPOPROTEIN SIGNAL PEPTIDASE"/>
    <property type="match status" value="1"/>
</dbReference>
<feature type="transmembrane region" description="Helical" evidence="9">
    <location>
        <begin position="137"/>
        <end position="157"/>
    </location>
</feature>
<comment type="pathway">
    <text evidence="9">Protein modification; lipoprotein biosynthesis (signal peptide cleavage).</text>
</comment>
<dbReference type="GO" id="GO:0005886">
    <property type="term" value="C:plasma membrane"/>
    <property type="evidence" value="ECO:0007669"/>
    <property type="project" value="UniProtKB-SubCell"/>
</dbReference>
<dbReference type="InterPro" id="IPR001872">
    <property type="entry name" value="Peptidase_A8"/>
</dbReference>
<keyword evidence="8 9" id="KW-0472">Membrane</keyword>
<name>A0A1H9GXT9_9BACT</name>
<dbReference type="STRING" id="478744.SAMN05444359_111149"/>
<evidence type="ECO:0000256" key="11">
    <source>
        <dbReference type="RuleBase" id="RU004181"/>
    </source>
</evidence>
<dbReference type="AlphaFoldDB" id="A0A1H9GXT9"/>
<accession>A0A1H9GXT9</accession>
<dbReference type="GO" id="GO:0006508">
    <property type="term" value="P:proteolysis"/>
    <property type="evidence" value="ECO:0007669"/>
    <property type="project" value="UniProtKB-KW"/>
</dbReference>
<feature type="active site" evidence="9">
    <location>
        <position position="142"/>
    </location>
</feature>
<feature type="compositionally biased region" description="Acidic residues" evidence="12">
    <location>
        <begin position="161"/>
        <end position="182"/>
    </location>
</feature>
<comment type="catalytic activity">
    <reaction evidence="9 10">
        <text>Release of signal peptides from bacterial membrane prolipoproteins. Hydrolyzes -Xaa-Yaa-Zaa-|-(S,diacylglyceryl)Cys-, in which Xaa is hydrophobic (preferably Leu), and Yaa (Ala or Ser) and Zaa (Gly or Ala) have small, neutral side chains.</text>
        <dbReference type="EC" id="3.4.23.36"/>
    </reaction>
</comment>
<keyword evidence="2 9" id="KW-1003">Cell membrane</keyword>
<dbReference type="GO" id="GO:0004190">
    <property type="term" value="F:aspartic-type endopeptidase activity"/>
    <property type="evidence" value="ECO:0007669"/>
    <property type="project" value="UniProtKB-UniRule"/>
</dbReference>
<dbReference type="RefSeq" id="WP_090168600.1">
    <property type="nucleotide sequence ID" value="NZ_FOFB01000011.1"/>
</dbReference>
<evidence type="ECO:0000313" key="13">
    <source>
        <dbReference type="EMBL" id="SEQ54813.1"/>
    </source>
</evidence>
<feature type="active site" evidence="9">
    <location>
        <position position="124"/>
    </location>
</feature>
<dbReference type="OrthoDB" id="9810259at2"/>
<evidence type="ECO:0000256" key="6">
    <source>
        <dbReference type="ARBA" id="ARBA00022801"/>
    </source>
</evidence>
<dbReference type="UniPathway" id="UPA00665"/>
<comment type="subcellular location">
    <subcellularLocation>
        <location evidence="9">Cell membrane</location>
        <topology evidence="9">Multi-pass membrane protein</topology>
    </subcellularLocation>
</comment>
<feature type="transmembrane region" description="Helical" evidence="9">
    <location>
        <begin position="67"/>
        <end position="88"/>
    </location>
</feature>
<dbReference type="Pfam" id="PF01252">
    <property type="entry name" value="Peptidase_A8"/>
    <property type="match status" value="1"/>
</dbReference>
<keyword evidence="5 9" id="KW-0064">Aspartyl protease</keyword>
<dbReference type="NCBIfam" id="TIGR00077">
    <property type="entry name" value="lspA"/>
    <property type="match status" value="1"/>
</dbReference>
<evidence type="ECO:0000256" key="2">
    <source>
        <dbReference type="ARBA" id="ARBA00022475"/>
    </source>
</evidence>
<dbReference type="FunCoup" id="A0A1H9GXT9">
    <property type="interactions" value="325"/>
</dbReference>
<evidence type="ECO:0000256" key="1">
    <source>
        <dbReference type="ARBA" id="ARBA00006139"/>
    </source>
</evidence>
<evidence type="ECO:0000256" key="7">
    <source>
        <dbReference type="ARBA" id="ARBA00022989"/>
    </source>
</evidence>
<feature type="transmembrane region" description="Helical" evidence="9">
    <location>
        <begin position="100"/>
        <end position="117"/>
    </location>
</feature>
<evidence type="ECO:0000256" key="5">
    <source>
        <dbReference type="ARBA" id="ARBA00022750"/>
    </source>
</evidence>
<evidence type="ECO:0000313" key="14">
    <source>
        <dbReference type="Proteomes" id="UP000199021"/>
    </source>
</evidence>
<comment type="similarity">
    <text evidence="1 9 11">Belongs to the peptidase A8 family.</text>
</comment>
<sequence>MNTFKSRLIAVGVAVAVTVGIDQWTKFLAIDHLQGQPEQFFFNDILRLTFVRNTGAFLSLGSDLGPVLRPLLLNIFPAVLLLGLLYYIFREKRLNRWQTVALALIVGGGLSNIVDRLMYGHVVDMLHLKVGSLQTGIFNVADMAIMAGMFMMLPFAFQKDPEEEEETEEPLPQETTDEAVTG</sequence>
<keyword evidence="7 9" id="KW-1133">Transmembrane helix</keyword>
<keyword evidence="4 9" id="KW-0812">Transmembrane</keyword>
<dbReference type="EC" id="3.4.23.36" evidence="9"/>
<gene>
    <name evidence="9" type="primary">lspA</name>
    <name evidence="13" type="ORF">SAMN05444359_111149</name>
</gene>
<keyword evidence="6 9" id="KW-0378">Hydrolase</keyword>
<protein>
    <recommendedName>
        <fullName evidence="9">Lipoprotein signal peptidase</fullName>
        <ecNumber evidence="9">3.4.23.36</ecNumber>
    </recommendedName>
    <alternativeName>
        <fullName evidence="9">Prolipoprotein signal peptidase</fullName>
    </alternativeName>
    <alternativeName>
        <fullName evidence="9">Signal peptidase II</fullName>
        <shortName evidence="9">SPase II</shortName>
    </alternativeName>
</protein>
<organism evidence="13 14">
    <name type="scientific">Neolewinella agarilytica</name>
    <dbReference type="NCBI Taxonomy" id="478744"/>
    <lineage>
        <taxon>Bacteria</taxon>
        <taxon>Pseudomonadati</taxon>
        <taxon>Bacteroidota</taxon>
        <taxon>Saprospiria</taxon>
        <taxon>Saprospirales</taxon>
        <taxon>Lewinellaceae</taxon>
        <taxon>Neolewinella</taxon>
    </lineage>
</organism>
<evidence type="ECO:0000256" key="9">
    <source>
        <dbReference type="HAMAP-Rule" id="MF_00161"/>
    </source>
</evidence>
<proteinExistence type="inferred from homology"/>
<comment type="caution">
    <text evidence="9">Lacks conserved residue(s) required for the propagation of feature annotation.</text>
</comment>
<dbReference type="EMBL" id="FOFB01000011">
    <property type="protein sequence ID" value="SEQ54813.1"/>
    <property type="molecule type" value="Genomic_DNA"/>
</dbReference>
<dbReference type="PROSITE" id="PS00855">
    <property type="entry name" value="SPASE_II"/>
    <property type="match status" value="1"/>
</dbReference>
<reference evidence="14" key="1">
    <citation type="submission" date="2016-10" db="EMBL/GenBank/DDBJ databases">
        <authorList>
            <person name="Varghese N."/>
            <person name="Submissions S."/>
        </authorList>
    </citation>
    <scope>NUCLEOTIDE SEQUENCE [LARGE SCALE GENOMIC DNA]</scope>
    <source>
        <strain evidence="14">DSM 24740</strain>
    </source>
</reference>
<dbReference type="HAMAP" id="MF_00161">
    <property type="entry name" value="LspA"/>
    <property type="match status" value="1"/>
</dbReference>
<comment type="function">
    <text evidence="9 10">This protein specifically catalyzes the removal of signal peptides from prolipoproteins.</text>
</comment>
<dbReference type="Proteomes" id="UP000199021">
    <property type="component" value="Unassembled WGS sequence"/>
</dbReference>
<evidence type="ECO:0000256" key="8">
    <source>
        <dbReference type="ARBA" id="ARBA00023136"/>
    </source>
</evidence>
<evidence type="ECO:0000256" key="3">
    <source>
        <dbReference type="ARBA" id="ARBA00022670"/>
    </source>
</evidence>
<evidence type="ECO:0000256" key="12">
    <source>
        <dbReference type="SAM" id="MobiDB-lite"/>
    </source>
</evidence>